<keyword evidence="3" id="KW-0479">Metal-binding</keyword>
<keyword evidence="6 8" id="KW-0482">Metalloprotease</keyword>
<evidence type="ECO:0000256" key="6">
    <source>
        <dbReference type="ARBA" id="ARBA00023049"/>
    </source>
</evidence>
<reference evidence="11" key="1">
    <citation type="submission" date="2019-12" db="EMBL/GenBank/DDBJ databases">
        <title>Novel species isolated from a subtropical stream in China.</title>
        <authorList>
            <person name="Lu H."/>
        </authorList>
    </citation>
    <scope>NUCLEOTIDE SEQUENCE [LARGE SCALE GENOMIC DNA]</scope>
    <source>
        <strain evidence="11">FT93W</strain>
    </source>
</reference>
<comment type="function">
    <text evidence="8">Extracellular zinc metalloprotease.</text>
</comment>
<dbReference type="Gene3D" id="3.10.170.10">
    <property type="match status" value="1"/>
</dbReference>
<dbReference type="PRINTS" id="PR00730">
    <property type="entry name" value="THERMOLYSIN"/>
</dbReference>
<evidence type="ECO:0000313" key="11">
    <source>
        <dbReference type="EMBL" id="MYN45221.1"/>
    </source>
</evidence>
<dbReference type="PANTHER" id="PTHR43579:SF1">
    <property type="entry name" value="NEUTRAL METALLOPROTEINASE"/>
    <property type="match status" value="1"/>
</dbReference>
<dbReference type="Gene3D" id="1.10.390.10">
    <property type="entry name" value="Neutral Protease Domain 2"/>
    <property type="match status" value="1"/>
</dbReference>
<comment type="subcellular location">
    <subcellularLocation>
        <location evidence="8">Secreted</location>
    </subcellularLocation>
</comment>
<protein>
    <recommendedName>
        <fullName evidence="8">Neutral metalloproteinase</fullName>
        <ecNumber evidence="8">3.4.24.-</ecNumber>
    </recommendedName>
</protein>
<dbReference type="GO" id="GO:0005576">
    <property type="term" value="C:extracellular region"/>
    <property type="evidence" value="ECO:0007669"/>
    <property type="project" value="UniProtKB-SubCell"/>
</dbReference>
<feature type="domain" description="Peptidase M4" evidence="9">
    <location>
        <begin position="65"/>
        <end position="175"/>
    </location>
</feature>
<evidence type="ECO:0000259" key="9">
    <source>
        <dbReference type="Pfam" id="PF01447"/>
    </source>
</evidence>
<accession>A0A845I0F9</accession>
<feature type="active site" description="Proton donor" evidence="7">
    <location>
        <position position="264"/>
    </location>
</feature>
<comment type="cofactor">
    <cofactor evidence="8">
        <name>Zn(2+)</name>
        <dbReference type="ChEBI" id="CHEBI:29105"/>
    </cofactor>
</comment>
<organism evidence="11 12">
    <name type="scientific">Duganella fentianensis</name>
    <dbReference type="NCBI Taxonomy" id="2692177"/>
    <lineage>
        <taxon>Bacteria</taxon>
        <taxon>Pseudomonadati</taxon>
        <taxon>Pseudomonadota</taxon>
        <taxon>Betaproteobacteria</taxon>
        <taxon>Burkholderiales</taxon>
        <taxon>Oxalobacteraceae</taxon>
        <taxon>Telluria group</taxon>
        <taxon>Duganella</taxon>
    </lineage>
</organism>
<dbReference type="InterPro" id="IPR027268">
    <property type="entry name" value="Peptidase_M4/M1_CTD_sf"/>
</dbReference>
<name>A0A845I0F9_9BURK</name>
<evidence type="ECO:0000256" key="3">
    <source>
        <dbReference type="ARBA" id="ARBA00022723"/>
    </source>
</evidence>
<keyword evidence="8" id="KW-0964">Secreted</keyword>
<evidence type="ECO:0000256" key="7">
    <source>
        <dbReference type="PIRSR" id="PIRSR623612-1"/>
    </source>
</evidence>
<proteinExistence type="inferred from homology"/>
<evidence type="ECO:0000313" key="12">
    <source>
        <dbReference type="Proteomes" id="UP000444316"/>
    </source>
</evidence>
<comment type="similarity">
    <text evidence="1 8">Belongs to the peptidase M4 family.</text>
</comment>
<dbReference type="CDD" id="cd09597">
    <property type="entry name" value="M4_TLP"/>
    <property type="match status" value="1"/>
</dbReference>
<dbReference type="InterPro" id="IPR001570">
    <property type="entry name" value="Peptidase_M4_C_domain"/>
</dbReference>
<keyword evidence="5 8" id="KW-0862">Zinc</keyword>
<dbReference type="RefSeq" id="WP_161034891.1">
    <property type="nucleotide sequence ID" value="NZ_WWCL01000002.1"/>
</dbReference>
<evidence type="ECO:0000256" key="8">
    <source>
        <dbReference type="RuleBase" id="RU366073"/>
    </source>
</evidence>
<comment type="caution">
    <text evidence="11">The sequence shown here is derived from an EMBL/GenBank/DDBJ whole genome shotgun (WGS) entry which is preliminary data.</text>
</comment>
<dbReference type="SUPFAM" id="SSF55486">
    <property type="entry name" value="Metalloproteases ('zincins'), catalytic domain"/>
    <property type="match status" value="1"/>
</dbReference>
<keyword evidence="12" id="KW-1185">Reference proteome</keyword>
<dbReference type="InterPro" id="IPR052759">
    <property type="entry name" value="Metalloprotease_M4"/>
</dbReference>
<dbReference type="GO" id="GO:0006508">
    <property type="term" value="P:proteolysis"/>
    <property type="evidence" value="ECO:0007669"/>
    <property type="project" value="UniProtKB-KW"/>
</dbReference>
<dbReference type="AlphaFoldDB" id="A0A845I0F9"/>
<evidence type="ECO:0000259" key="10">
    <source>
        <dbReference type="Pfam" id="PF02868"/>
    </source>
</evidence>
<keyword evidence="4 8" id="KW-0378">Hydrolase</keyword>
<feature type="active site" evidence="7">
    <location>
        <position position="168"/>
    </location>
</feature>
<evidence type="ECO:0000256" key="5">
    <source>
        <dbReference type="ARBA" id="ARBA00022833"/>
    </source>
</evidence>
<dbReference type="InterPro" id="IPR013856">
    <property type="entry name" value="Peptidase_M4_domain"/>
</dbReference>
<sequence length="345" mass="37584">MSSLPYHCVCCIIPSRMLRQLAEAAHLSEEERACLLDQCELSAHLRGQRSVMPTLAATQRTGEQRRTIYDARHKTTLPGRVVRTEGAAAAKDAAVNQAYDNAGVTYDFFHTVFQRNSVDNKGLRLDASVHYQRNFNNAFWNGQQMVYGDGDGRLFHGFTAAIDVVAHELSHGVTQYAVPGGLVYEGQSGALNESISDVMGSLVKQWRLQQKAADADWLIGAGIMAPSVGKALRSLADPGNRTLTWSGDDQPKNMADYIQDGDVHSNSGIPNHAFYATALALQGHAWEKAGPIWYKALGLLTPNASFADMARATAQAAVLLYGSDTAEQYAVQRAWQLVGVQLESS</sequence>
<dbReference type="PANTHER" id="PTHR43579">
    <property type="match status" value="1"/>
</dbReference>
<feature type="domain" description="Peptidase M4 C-terminal" evidence="10">
    <location>
        <begin position="181"/>
        <end position="340"/>
    </location>
</feature>
<gene>
    <name evidence="11" type="ORF">GTP23_09120</name>
</gene>
<dbReference type="Proteomes" id="UP000444316">
    <property type="component" value="Unassembled WGS sequence"/>
</dbReference>
<keyword evidence="2 8" id="KW-0645">Protease</keyword>
<evidence type="ECO:0000256" key="4">
    <source>
        <dbReference type="ARBA" id="ARBA00022801"/>
    </source>
</evidence>
<dbReference type="EMBL" id="WWCL01000002">
    <property type="protein sequence ID" value="MYN45221.1"/>
    <property type="molecule type" value="Genomic_DNA"/>
</dbReference>
<dbReference type="GO" id="GO:0046872">
    <property type="term" value="F:metal ion binding"/>
    <property type="evidence" value="ECO:0007669"/>
    <property type="project" value="UniProtKB-UniRule"/>
</dbReference>
<evidence type="ECO:0000256" key="2">
    <source>
        <dbReference type="ARBA" id="ARBA00022670"/>
    </source>
</evidence>
<dbReference type="Pfam" id="PF01447">
    <property type="entry name" value="Peptidase_M4"/>
    <property type="match status" value="1"/>
</dbReference>
<dbReference type="GO" id="GO:0004222">
    <property type="term" value="F:metalloendopeptidase activity"/>
    <property type="evidence" value="ECO:0007669"/>
    <property type="project" value="UniProtKB-UniRule"/>
</dbReference>
<evidence type="ECO:0000256" key="1">
    <source>
        <dbReference type="ARBA" id="ARBA00009388"/>
    </source>
</evidence>
<dbReference type="InterPro" id="IPR023612">
    <property type="entry name" value="Peptidase_M4"/>
</dbReference>
<dbReference type="EC" id="3.4.24.-" evidence="8"/>
<dbReference type="Pfam" id="PF02868">
    <property type="entry name" value="Peptidase_M4_C"/>
    <property type="match status" value="1"/>
</dbReference>